<comment type="caution">
    <text evidence="1">The sequence shown here is derived from an EMBL/GenBank/DDBJ whole genome shotgun (WGS) entry which is preliminary data.</text>
</comment>
<sequence>MTNIALNHARLTDALERDILDATMTQQTAAHPFAAIKRAVGAFFDFIDEVQETMNQARATSSRFSGSQW</sequence>
<keyword evidence="2" id="KW-1185">Reference proteome</keyword>
<organism evidence="1 2">
    <name type="scientific">Bordetella genomosp. 10</name>
    <dbReference type="NCBI Taxonomy" id="1416804"/>
    <lineage>
        <taxon>Bacteria</taxon>
        <taxon>Pseudomonadati</taxon>
        <taxon>Pseudomonadota</taxon>
        <taxon>Betaproteobacteria</taxon>
        <taxon>Burkholderiales</taxon>
        <taxon>Alcaligenaceae</taxon>
        <taxon>Bordetella</taxon>
    </lineage>
</organism>
<dbReference type="OrthoDB" id="8637455at2"/>
<reference evidence="2" key="1">
    <citation type="submission" date="2017-05" db="EMBL/GenBank/DDBJ databases">
        <title>Complete and WGS of Bordetella genogroups.</title>
        <authorList>
            <person name="Spilker T."/>
            <person name="Lipuma J."/>
        </authorList>
    </citation>
    <scope>NUCLEOTIDE SEQUENCE [LARGE SCALE GENOMIC DNA]</scope>
    <source>
        <strain evidence="2">AU16122</strain>
    </source>
</reference>
<gene>
    <name evidence="1" type="ORF">CAL29_00975</name>
</gene>
<evidence type="ECO:0000313" key="2">
    <source>
        <dbReference type="Proteomes" id="UP000216020"/>
    </source>
</evidence>
<dbReference type="AlphaFoldDB" id="A0A261SL45"/>
<dbReference type="EMBL" id="NEVM01000001">
    <property type="protein sequence ID" value="OZI37043.1"/>
    <property type="molecule type" value="Genomic_DNA"/>
</dbReference>
<dbReference type="Proteomes" id="UP000216020">
    <property type="component" value="Unassembled WGS sequence"/>
</dbReference>
<dbReference type="RefSeq" id="WP_094851149.1">
    <property type="nucleotide sequence ID" value="NZ_NEVM01000001.1"/>
</dbReference>
<protein>
    <submittedName>
        <fullName evidence="1">Uncharacterized protein</fullName>
    </submittedName>
</protein>
<name>A0A261SL45_9BORD</name>
<accession>A0A261SL45</accession>
<evidence type="ECO:0000313" key="1">
    <source>
        <dbReference type="EMBL" id="OZI37043.1"/>
    </source>
</evidence>
<proteinExistence type="predicted"/>